<dbReference type="AlphaFoldDB" id="A0A3S4I3Q4"/>
<reference evidence="1 2" key="1">
    <citation type="submission" date="2018-12" db="EMBL/GenBank/DDBJ databases">
        <authorList>
            <consortium name="Pathogen Informatics"/>
        </authorList>
    </citation>
    <scope>NUCLEOTIDE SEQUENCE [LARGE SCALE GENOMIC DNA]</scope>
    <source>
        <strain evidence="1 2">NCTC6754</strain>
    </source>
</reference>
<evidence type="ECO:0000313" key="1">
    <source>
        <dbReference type="EMBL" id="VEB58630.1"/>
    </source>
</evidence>
<sequence>MGNEPYMVDSPVVCFTDMPIAAYLETGVRRLERNEKIGLYAIVYLKSKCLIMGQGQSYMGWISITMLDARKAETGNVFLMKRLFL</sequence>
<evidence type="ECO:0000313" key="2">
    <source>
        <dbReference type="Proteomes" id="UP000269208"/>
    </source>
</evidence>
<dbReference type="EMBL" id="LR134190">
    <property type="protein sequence ID" value="VEB58630.1"/>
    <property type="molecule type" value="Genomic_DNA"/>
</dbReference>
<name>A0A3S4I3Q4_SALET</name>
<accession>A0A3S4I3Q4</accession>
<gene>
    <name evidence="1" type="primary">SBOV18101_1</name>
    <name evidence="1" type="ORF">NCTC6754_05507</name>
</gene>
<protein>
    <submittedName>
        <fullName evidence="1">Putative cytoplasmic protein</fullName>
    </submittedName>
</protein>
<organism evidence="1 2">
    <name type="scientific">Salmonella enterica I</name>
    <dbReference type="NCBI Taxonomy" id="59201"/>
    <lineage>
        <taxon>Bacteria</taxon>
        <taxon>Pseudomonadati</taxon>
        <taxon>Pseudomonadota</taxon>
        <taxon>Gammaproteobacteria</taxon>
        <taxon>Enterobacterales</taxon>
        <taxon>Enterobacteriaceae</taxon>
        <taxon>Salmonella</taxon>
    </lineage>
</organism>
<proteinExistence type="predicted"/>
<dbReference type="Proteomes" id="UP000269208">
    <property type="component" value="Chromosome"/>
</dbReference>